<accession>A0AAV9JFS0</accession>
<dbReference type="Proteomes" id="UP001324427">
    <property type="component" value="Unassembled WGS sequence"/>
</dbReference>
<evidence type="ECO:0000313" key="3">
    <source>
        <dbReference type="Proteomes" id="UP001324427"/>
    </source>
</evidence>
<organism evidence="2 3">
    <name type="scientific">Oleoguttula mirabilis</name>
    <dbReference type="NCBI Taxonomy" id="1507867"/>
    <lineage>
        <taxon>Eukaryota</taxon>
        <taxon>Fungi</taxon>
        <taxon>Dikarya</taxon>
        <taxon>Ascomycota</taxon>
        <taxon>Pezizomycotina</taxon>
        <taxon>Dothideomycetes</taxon>
        <taxon>Dothideomycetidae</taxon>
        <taxon>Mycosphaerellales</taxon>
        <taxon>Teratosphaeriaceae</taxon>
        <taxon>Oleoguttula</taxon>
    </lineage>
</organism>
<comment type="caution">
    <text evidence="2">The sequence shown here is derived from an EMBL/GenBank/DDBJ whole genome shotgun (WGS) entry which is preliminary data.</text>
</comment>
<dbReference type="EMBL" id="JAVFHQ010000027">
    <property type="protein sequence ID" value="KAK4544085.1"/>
    <property type="molecule type" value="Genomic_DNA"/>
</dbReference>
<feature type="region of interest" description="Disordered" evidence="1">
    <location>
        <begin position="116"/>
        <end position="138"/>
    </location>
</feature>
<proteinExistence type="predicted"/>
<reference evidence="2 3" key="1">
    <citation type="submission" date="2021-11" db="EMBL/GenBank/DDBJ databases">
        <title>Black yeast isolated from Biological Soil Crust.</title>
        <authorList>
            <person name="Kurbessoian T."/>
        </authorList>
    </citation>
    <scope>NUCLEOTIDE SEQUENCE [LARGE SCALE GENOMIC DNA]</scope>
    <source>
        <strain evidence="2 3">CCFEE 5522</strain>
    </source>
</reference>
<name>A0AAV9JFS0_9PEZI</name>
<gene>
    <name evidence="2" type="ORF">LTR36_004583</name>
</gene>
<protein>
    <submittedName>
        <fullName evidence="2">Uncharacterized protein</fullName>
    </submittedName>
</protein>
<dbReference type="AlphaFoldDB" id="A0AAV9JFS0"/>
<sequence>MARSMFALPTIPQAVHAPLPAGYYYTKPAGGYNTVSRQEKPAPAVPPPVVYPVVHFHDGTPADKARRVVNGISLWPVDCRPANGQTRRGHNGEVLMADGRPDSAIGSPLLSVASLAADGPPRGSVTDSRASKAAAGGVGGDDAALPPATTAHNGHCACALGLHVPSQDPYAAACRLVPYGATATIAGVAVGFDVVREGEAFVSWYDYAGHRGARLPYNMATRGAVWGWDSCVGWRDAGGYWRLPEREAGLEDGRWRAFVERVEGAARGVNVDAVRARAVLDEARGRREKREWVEAMMAWAAAAAVAVAVAAAVAEGEGVGSESEWETVCDYAR</sequence>
<evidence type="ECO:0000313" key="2">
    <source>
        <dbReference type="EMBL" id="KAK4544085.1"/>
    </source>
</evidence>
<evidence type="ECO:0000256" key="1">
    <source>
        <dbReference type="SAM" id="MobiDB-lite"/>
    </source>
</evidence>
<keyword evidence="3" id="KW-1185">Reference proteome</keyword>